<evidence type="ECO:0000256" key="2">
    <source>
        <dbReference type="SAM" id="MobiDB-lite"/>
    </source>
</evidence>
<gene>
    <name evidence="3" type="ORF">BCR25_16545</name>
</gene>
<keyword evidence="4" id="KW-1185">Reference proteome</keyword>
<protein>
    <submittedName>
        <fullName evidence="3">Uncharacterized protein</fullName>
    </submittedName>
</protein>
<sequence length="89" mass="10416">MNEQEVEQRKEAQRQKIREIGQNARIKSLENQLKTERDANQHLEKIGKALESIQQVVDTWDSSYENTPEKRRSELHIVNSTTEGANKRV</sequence>
<feature type="coiled-coil region" evidence="1">
    <location>
        <begin position="3"/>
        <end position="46"/>
    </location>
</feature>
<accession>A0A1E5H0U0</accession>
<name>A0A1E5H0U0_9ENTE</name>
<dbReference type="OrthoDB" id="2190418at2"/>
<feature type="region of interest" description="Disordered" evidence="2">
    <location>
        <begin position="64"/>
        <end position="89"/>
    </location>
</feature>
<dbReference type="AlphaFoldDB" id="A0A1E5H0U0"/>
<comment type="caution">
    <text evidence="3">The sequence shown here is derived from an EMBL/GenBank/DDBJ whole genome shotgun (WGS) entry which is preliminary data.</text>
</comment>
<evidence type="ECO:0000313" key="3">
    <source>
        <dbReference type="EMBL" id="OEG18432.1"/>
    </source>
</evidence>
<dbReference type="Proteomes" id="UP000095094">
    <property type="component" value="Unassembled WGS sequence"/>
</dbReference>
<organism evidence="3 4">
    <name type="scientific">Enterococcus termitis</name>
    <dbReference type="NCBI Taxonomy" id="332950"/>
    <lineage>
        <taxon>Bacteria</taxon>
        <taxon>Bacillati</taxon>
        <taxon>Bacillota</taxon>
        <taxon>Bacilli</taxon>
        <taxon>Lactobacillales</taxon>
        <taxon>Enterococcaceae</taxon>
        <taxon>Enterococcus</taxon>
    </lineage>
</organism>
<evidence type="ECO:0000313" key="4">
    <source>
        <dbReference type="Proteomes" id="UP000095094"/>
    </source>
</evidence>
<proteinExistence type="predicted"/>
<keyword evidence="1" id="KW-0175">Coiled coil</keyword>
<dbReference type="RefSeq" id="WP_069662651.1">
    <property type="nucleotide sequence ID" value="NZ_JBHUJJ010000001.1"/>
</dbReference>
<dbReference type="EMBL" id="MIJY01000006">
    <property type="protein sequence ID" value="OEG18432.1"/>
    <property type="molecule type" value="Genomic_DNA"/>
</dbReference>
<reference evidence="4" key="1">
    <citation type="submission" date="2016-09" db="EMBL/GenBank/DDBJ databases">
        <authorList>
            <person name="Gulvik C.A."/>
        </authorList>
    </citation>
    <scope>NUCLEOTIDE SEQUENCE [LARGE SCALE GENOMIC DNA]</scope>
    <source>
        <strain evidence="4">LMG 8895</strain>
    </source>
</reference>
<evidence type="ECO:0000256" key="1">
    <source>
        <dbReference type="SAM" id="Coils"/>
    </source>
</evidence>
<feature type="compositionally biased region" description="Polar residues" evidence="2">
    <location>
        <begin position="78"/>
        <end position="89"/>
    </location>
</feature>